<proteinExistence type="predicted"/>
<dbReference type="InterPro" id="IPR045047">
    <property type="entry name" value="Ard1-like"/>
</dbReference>
<dbReference type="CDD" id="cd04301">
    <property type="entry name" value="NAT_SF"/>
    <property type="match status" value="1"/>
</dbReference>
<feature type="domain" description="N-acetyltransferase" evidence="3">
    <location>
        <begin position="20"/>
        <end position="214"/>
    </location>
</feature>
<evidence type="ECO:0000259" key="3">
    <source>
        <dbReference type="PROSITE" id="PS51186"/>
    </source>
</evidence>
<evidence type="ECO:0000313" key="4">
    <source>
        <dbReference type="EMBL" id="PWW43339.1"/>
    </source>
</evidence>
<dbReference type="PANTHER" id="PTHR23091:SF4">
    <property type="entry name" value="N-TERMINAL AMINO-ACID N(ALPHA)-ACETYLTRANSFERASE NATA"/>
    <property type="match status" value="1"/>
</dbReference>
<dbReference type="PANTHER" id="PTHR23091">
    <property type="entry name" value="N-TERMINAL ACETYLTRANSFERASE"/>
    <property type="match status" value="1"/>
</dbReference>
<gene>
    <name evidence="4" type="ORF">DET56_103387</name>
</gene>
<dbReference type="SUPFAM" id="SSF55729">
    <property type="entry name" value="Acyl-CoA N-acyltransferases (Nat)"/>
    <property type="match status" value="1"/>
</dbReference>
<accession>A0A855Y187</accession>
<evidence type="ECO:0000256" key="2">
    <source>
        <dbReference type="ARBA" id="ARBA00023315"/>
    </source>
</evidence>
<dbReference type="PROSITE" id="PS51186">
    <property type="entry name" value="GNAT"/>
    <property type="match status" value="1"/>
</dbReference>
<evidence type="ECO:0000256" key="1">
    <source>
        <dbReference type="ARBA" id="ARBA00022679"/>
    </source>
</evidence>
<dbReference type="Gene3D" id="3.40.630.30">
    <property type="match status" value="1"/>
</dbReference>
<reference evidence="4 5" key="1">
    <citation type="submission" date="2018-05" db="EMBL/GenBank/DDBJ databases">
        <title>Freshwater and sediment microbial communities from various areas in North America, analyzing microbe dynamics in response to fracking.</title>
        <authorList>
            <person name="Lamendella R."/>
        </authorList>
    </citation>
    <scope>NUCLEOTIDE SEQUENCE [LARGE SCALE GENOMIC DNA]</scope>
    <source>
        <strain evidence="4 5">DB-3</strain>
    </source>
</reference>
<organism evidence="4 5">
    <name type="scientific">Paenibacillus pabuli</name>
    <dbReference type="NCBI Taxonomy" id="1472"/>
    <lineage>
        <taxon>Bacteria</taxon>
        <taxon>Bacillati</taxon>
        <taxon>Bacillota</taxon>
        <taxon>Bacilli</taxon>
        <taxon>Bacillales</taxon>
        <taxon>Paenibacillaceae</taxon>
        <taxon>Paenibacillus</taxon>
    </lineage>
</organism>
<dbReference type="GO" id="GO:0031415">
    <property type="term" value="C:NatA complex"/>
    <property type="evidence" value="ECO:0007669"/>
    <property type="project" value="InterPro"/>
</dbReference>
<dbReference type="EMBL" id="QGTZ01000003">
    <property type="protein sequence ID" value="PWW43339.1"/>
    <property type="molecule type" value="Genomic_DNA"/>
</dbReference>
<dbReference type="Pfam" id="PF00583">
    <property type="entry name" value="Acetyltransf_1"/>
    <property type="match status" value="1"/>
</dbReference>
<dbReference type="AlphaFoldDB" id="A0A855Y187"/>
<comment type="caution">
    <text evidence="4">The sequence shown here is derived from an EMBL/GenBank/DDBJ whole genome shotgun (WGS) entry which is preliminary data.</text>
</comment>
<dbReference type="RefSeq" id="WP_090903744.1">
    <property type="nucleotide sequence ID" value="NZ_QGTZ01000003.1"/>
</dbReference>
<evidence type="ECO:0000313" key="5">
    <source>
        <dbReference type="Proteomes" id="UP000247078"/>
    </source>
</evidence>
<keyword evidence="2" id="KW-0012">Acyltransferase</keyword>
<sequence length="229" mass="26554">MNLTTPIQIVDYDDHNQHQLAVRTLIVHSFAAKFEALVPLAPTEIVDLLGAIWVEQGNSLSSRQFIAMDGNQVVGVLYLKWYLKKKLHIKKEIHQIPFRKLCKQYGLRNVFTFMVGMIALDYKPGPQECYIEHLAVATSHRKRGIARQLLITAQKFAKQRLHCEYTSLHVSSKNTPAIHLYNQMNFRGKSSHTSPFRKFLFREPEWIFMISPISDIEEVFHCSNIYPLD</sequence>
<protein>
    <submittedName>
        <fullName evidence="4">Acetyltransferase (GNAT) family protein</fullName>
    </submittedName>
</protein>
<name>A0A855Y187_9BACL</name>
<dbReference type="Proteomes" id="UP000247078">
    <property type="component" value="Unassembled WGS sequence"/>
</dbReference>
<dbReference type="InterPro" id="IPR016181">
    <property type="entry name" value="Acyl_CoA_acyltransferase"/>
</dbReference>
<keyword evidence="1 4" id="KW-0808">Transferase</keyword>
<dbReference type="InterPro" id="IPR000182">
    <property type="entry name" value="GNAT_dom"/>
</dbReference>
<dbReference type="GO" id="GO:0004596">
    <property type="term" value="F:protein-N-terminal amino-acid acetyltransferase activity"/>
    <property type="evidence" value="ECO:0007669"/>
    <property type="project" value="InterPro"/>
</dbReference>